<feature type="domain" description="Abortive infection protein-like C-terminal" evidence="1">
    <location>
        <begin position="184"/>
        <end position="269"/>
    </location>
</feature>
<organism evidence="2 3">
    <name type="scientific">Exiguobacterium aurantiacum</name>
    <dbReference type="NCBI Taxonomy" id="33987"/>
    <lineage>
        <taxon>Bacteria</taxon>
        <taxon>Bacillati</taxon>
        <taxon>Bacillota</taxon>
        <taxon>Bacilli</taxon>
        <taxon>Bacillales</taxon>
        <taxon>Bacillales Family XII. Incertae Sedis</taxon>
        <taxon>Exiguobacterium</taxon>
    </lineage>
</organism>
<dbReference type="RefSeq" id="WP_255176874.1">
    <property type="nucleotide sequence ID" value="NZ_CP101462.1"/>
</dbReference>
<name>A0ABY5FLY9_9BACL</name>
<reference evidence="2" key="1">
    <citation type="submission" date="2022-07" db="EMBL/GenBank/DDBJ databases">
        <title>Complete genome of CX2.</title>
        <authorList>
            <person name="Cao G."/>
        </authorList>
    </citation>
    <scope>NUCLEOTIDE SEQUENCE</scope>
    <source>
        <strain evidence="2">CX2</strain>
    </source>
</reference>
<dbReference type="InterPro" id="IPR026001">
    <property type="entry name" value="Abi-like_C"/>
</dbReference>
<proteinExistence type="predicted"/>
<evidence type="ECO:0000259" key="1">
    <source>
        <dbReference type="Pfam" id="PF14355"/>
    </source>
</evidence>
<evidence type="ECO:0000313" key="3">
    <source>
        <dbReference type="Proteomes" id="UP001060325"/>
    </source>
</evidence>
<dbReference type="EMBL" id="CP101462">
    <property type="protein sequence ID" value="UTT42272.1"/>
    <property type="molecule type" value="Genomic_DNA"/>
</dbReference>
<protein>
    <submittedName>
        <fullName evidence="2">Abortive infection family protein</fullName>
    </submittedName>
</protein>
<dbReference type="Pfam" id="PF14355">
    <property type="entry name" value="Abi_C"/>
    <property type="match status" value="1"/>
</dbReference>
<sequence>MNQTVAQLEKFKDSMIEAVKYYWHLEDADEYEPYALNKILSAEEYKTNRHMLLLFYMKYNQRIPDLFDKNRELIDLLNYLFDEIQLESEAIKEIKEELYPVMDALEIKNMKLEVIYVQPELPEILTHSHILTEVRKGEQRIDQGDYAGAITSSKTLVESVIKELLIKFEPENKEKIDNYDLLKLYKNLRKHLNMEKVDTKSGVENEESLAAKKFEESLNRILSGFNNVIQGLAEIRNLSGDSHLPTVKASRHHAVMAVNSSITICNFLFHTYKYQQEAKQKVR</sequence>
<evidence type="ECO:0000313" key="2">
    <source>
        <dbReference type="EMBL" id="UTT42272.1"/>
    </source>
</evidence>
<gene>
    <name evidence="2" type="ORF">NMQ00_12005</name>
</gene>
<accession>A0ABY5FLY9</accession>
<dbReference type="Proteomes" id="UP001060325">
    <property type="component" value="Chromosome"/>
</dbReference>
<keyword evidence="3" id="KW-1185">Reference proteome</keyword>